<name>G0MAU9_CAEBE</name>
<proteinExistence type="predicted"/>
<dbReference type="EMBL" id="GL379788">
    <property type="protein sequence ID" value="EGT40688.1"/>
    <property type="molecule type" value="Genomic_DNA"/>
</dbReference>
<dbReference type="InParanoid" id="G0MAU9"/>
<gene>
    <name evidence="1" type="ORF">CAEBREN_08707</name>
</gene>
<protein>
    <submittedName>
        <fullName evidence="1">Uncharacterized protein</fullName>
    </submittedName>
</protein>
<keyword evidence="2" id="KW-1185">Reference proteome</keyword>
<organism evidence="2">
    <name type="scientific">Caenorhabditis brenneri</name>
    <name type="common">Nematode worm</name>
    <dbReference type="NCBI Taxonomy" id="135651"/>
    <lineage>
        <taxon>Eukaryota</taxon>
        <taxon>Metazoa</taxon>
        <taxon>Ecdysozoa</taxon>
        <taxon>Nematoda</taxon>
        <taxon>Chromadorea</taxon>
        <taxon>Rhabditida</taxon>
        <taxon>Rhabditina</taxon>
        <taxon>Rhabditomorpha</taxon>
        <taxon>Rhabditoidea</taxon>
        <taxon>Rhabditidae</taxon>
        <taxon>Peloderinae</taxon>
        <taxon>Caenorhabditis</taxon>
    </lineage>
</organism>
<accession>G0MAU9</accession>
<sequence length="49" mass="5474">MVVPTTLLSVFCSTGEGVKESKSSFGSENFNFDKLYFRCHPPTFNPTIL</sequence>
<dbReference type="Proteomes" id="UP000008068">
    <property type="component" value="Unassembled WGS sequence"/>
</dbReference>
<dbReference type="HOGENOM" id="CLU_3144222_0_0_1"/>
<evidence type="ECO:0000313" key="2">
    <source>
        <dbReference type="Proteomes" id="UP000008068"/>
    </source>
</evidence>
<reference evidence="2" key="1">
    <citation type="submission" date="2011-07" db="EMBL/GenBank/DDBJ databases">
        <authorList>
            <consortium name="Caenorhabditis brenneri Sequencing and Analysis Consortium"/>
            <person name="Wilson R.K."/>
        </authorList>
    </citation>
    <scope>NUCLEOTIDE SEQUENCE [LARGE SCALE GENOMIC DNA]</scope>
    <source>
        <strain evidence="2">PB2801</strain>
    </source>
</reference>
<evidence type="ECO:0000313" key="1">
    <source>
        <dbReference type="EMBL" id="EGT40688.1"/>
    </source>
</evidence>
<dbReference type="AlphaFoldDB" id="G0MAU9"/>